<name>A0A9X2VXK7_9PSEU</name>
<dbReference type="RefSeq" id="WP_259630129.1">
    <property type="nucleotide sequence ID" value="NZ_JANYMP010000051.1"/>
</dbReference>
<dbReference type="EMBL" id="JANYMP010000051">
    <property type="protein sequence ID" value="MCS7484683.1"/>
    <property type="molecule type" value="Genomic_DNA"/>
</dbReference>
<proteinExistence type="predicted"/>
<dbReference type="AlphaFoldDB" id="A0A9X2VXK7"/>
<gene>
    <name evidence="1" type="ORF">NZH93_48315</name>
</gene>
<accession>A0A9X2VXK7</accession>
<dbReference type="Proteomes" id="UP001141259">
    <property type="component" value="Unassembled WGS sequence"/>
</dbReference>
<sequence length="108" mass="11826">MSASQPAAIVTPANAVPLDDLSDSVELLRVVDAQLDTLKNVKADLQRKIKSRLGLAEVGLVDGRPAVTWRRTLRVALSQKLIKALHPEVLADCEEITEVRTFRLTEAV</sequence>
<keyword evidence="2" id="KW-1185">Reference proteome</keyword>
<comment type="caution">
    <text evidence="1">The sequence shown here is derived from an EMBL/GenBank/DDBJ whole genome shotgun (WGS) entry which is preliminary data.</text>
</comment>
<organism evidence="1 2">
    <name type="scientific">Umezawaea endophytica</name>
    <dbReference type="NCBI Taxonomy" id="1654476"/>
    <lineage>
        <taxon>Bacteria</taxon>
        <taxon>Bacillati</taxon>
        <taxon>Actinomycetota</taxon>
        <taxon>Actinomycetes</taxon>
        <taxon>Pseudonocardiales</taxon>
        <taxon>Pseudonocardiaceae</taxon>
        <taxon>Umezawaea</taxon>
    </lineage>
</organism>
<protein>
    <submittedName>
        <fullName evidence="1">Uncharacterized protein</fullName>
    </submittedName>
</protein>
<evidence type="ECO:0000313" key="1">
    <source>
        <dbReference type="EMBL" id="MCS7484683.1"/>
    </source>
</evidence>
<reference evidence="1" key="1">
    <citation type="submission" date="2022-08" db="EMBL/GenBank/DDBJ databases">
        <authorList>
            <person name="Tistechok S."/>
            <person name="Samborskyy M."/>
            <person name="Roman I."/>
        </authorList>
    </citation>
    <scope>NUCLEOTIDE SEQUENCE</scope>
    <source>
        <strain evidence="1">DSM 103496</strain>
    </source>
</reference>
<evidence type="ECO:0000313" key="2">
    <source>
        <dbReference type="Proteomes" id="UP001141259"/>
    </source>
</evidence>